<comment type="caution">
    <text evidence="4">The sequence shown here is derived from an EMBL/GenBank/DDBJ whole genome shotgun (WGS) entry which is preliminary data.</text>
</comment>
<evidence type="ECO:0000256" key="1">
    <source>
        <dbReference type="SAM" id="MobiDB-lite"/>
    </source>
</evidence>
<dbReference type="RefSeq" id="WP_344529647.1">
    <property type="nucleotide sequence ID" value="NZ_BAAAPE010000009.1"/>
</dbReference>
<keyword evidence="2" id="KW-0472">Membrane</keyword>
<proteinExistence type="predicted"/>
<accession>A0ABN2W0Q8</accession>
<keyword evidence="2" id="KW-0812">Transmembrane</keyword>
<dbReference type="SUPFAM" id="SSF47090">
    <property type="entry name" value="PGBD-like"/>
    <property type="match status" value="1"/>
</dbReference>
<reference evidence="4 5" key="1">
    <citation type="journal article" date="2019" name="Int. J. Syst. Evol. Microbiol.">
        <title>The Global Catalogue of Microorganisms (GCM) 10K type strain sequencing project: providing services to taxonomists for standard genome sequencing and annotation.</title>
        <authorList>
            <consortium name="The Broad Institute Genomics Platform"/>
            <consortium name="The Broad Institute Genome Sequencing Center for Infectious Disease"/>
            <person name="Wu L."/>
            <person name="Ma J."/>
        </authorList>
    </citation>
    <scope>NUCLEOTIDE SEQUENCE [LARGE SCALE GENOMIC DNA]</scope>
    <source>
        <strain evidence="4 5">JCM 15478</strain>
    </source>
</reference>
<dbReference type="EMBL" id="BAAAPE010000009">
    <property type="protein sequence ID" value="GAA2080030.1"/>
    <property type="molecule type" value="Genomic_DNA"/>
</dbReference>
<dbReference type="Gene3D" id="1.10.101.10">
    <property type="entry name" value="PGBD-like superfamily/PGBD"/>
    <property type="match status" value="1"/>
</dbReference>
<protein>
    <submittedName>
        <fullName evidence="4">Peptidoglycan-binding protein</fullName>
    </submittedName>
</protein>
<keyword evidence="2" id="KW-1133">Transmembrane helix</keyword>
<feature type="compositionally biased region" description="Gly residues" evidence="1">
    <location>
        <begin position="107"/>
        <end position="117"/>
    </location>
</feature>
<sequence>MSEDIDGAGLPAVPEEWDAPVEQAPPDGGRRRRPWRTPLVLLTAVAVAGAAGWAATGALGGDSGASTPDTSPAAGGTTEVARTTLTRTETVEGTLGYGKETTVRNTAGGGGDANAKGGGKADGNGIVTWLPAEGDTLKRGDTVYGVDGSKVPLLYGATPFYRTLKPGSEGDDVKTLEKNLAALGYTGFTVDDDYTSGTAEAVRDWQEDLGQEETGQAGPGDAVVADGARRVMGLKTSPGGPADGEMLTWTGTERVVTVALEAQFEDLVQDGTKATVRLPDGASTEAEVTDIGTAGGSSEADQGAGSGSSGGDEGGEGEDEESTLPVELKVASQKKLGRYQAAAVDVDLKAETREDVLAVPVNALTARAGGGYALEVRTRGGRTERRPVELGMFADGKVEVSGKGITEGLTVGVPE</sequence>
<evidence type="ECO:0000259" key="3">
    <source>
        <dbReference type="Pfam" id="PF01471"/>
    </source>
</evidence>
<feature type="region of interest" description="Disordered" evidence="1">
    <location>
        <begin position="55"/>
        <end position="117"/>
    </location>
</feature>
<feature type="region of interest" description="Disordered" evidence="1">
    <location>
        <begin position="278"/>
        <end position="325"/>
    </location>
</feature>
<dbReference type="Gene3D" id="2.40.420.20">
    <property type="match status" value="1"/>
</dbReference>
<evidence type="ECO:0000313" key="5">
    <source>
        <dbReference type="Proteomes" id="UP001500016"/>
    </source>
</evidence>
<dbReference type="InterPro" id="IPR036365">
    <property type="entry name" value="PGBD-like_sf"/>
</dbReference>
<keyword evidence="5" id="KW-1185">Reference proteome</keyword>
<dbReference type="InterPro" id="IPR036366">
    <property type="entry name" value="PGBDSf"/>
</dbReference>
<evidence type="ECO:0000256" key="2">
    <source>
        <dbReference type="SAM" id="Phobius"/>
    </source>
</evidence>
<feature type="region of interest" description="Disordered" evidence="1">
    <location>
        <begin position="1"/>
        <end position="34"/>
    </location>
</feature>
<dbReference type="InterPro" id="IPR002477">
    <property type="entry name" value="Peptidoglycan-bd-like"/>
</dbReference>
<feature type="compositionally biased region" description="Acidic residues" evidence="1">
    <location>
        <begin position="313"/>
        <end position="322"/>
    </location>
</feature>
<feature type="transmembrane region" description="Helical" evidence="2">
    <location>
        <begin position="39"/>
        <end position="60"/>
    </location>
</feature>
<feature type="domain" description="Peptidoglycan binding-like" evidence="3">
    <location>
        <begin position="170"/>
        <end position="219"/>
    </location>
</feature>
<name>A0ABN2W0Q8_9ACTN</name>
<dbReference type="Proteomes" id="UP001500016">
    <property type="component" value="Unassembled WGS sequence"/>
</dbReference>
<organism evidence="4 5">
    <name type="scientific">Streptomyces albiaxialis</name>
    <dbReference type="NCBI Taxonomy" id="329523"/>
    <lineage>
        <taxon>Bacteria</taxon>
        <taxon>Bacillati</taxon>
        <taxon>Actinomycetota</taxon>
        <taxon>Actinomycetes</taxon>
        <taxon>Kitasatosporales</taxon>
        <taxon>Streptomycetaceae</taxon>
        <taxon>Streptomyces</taxon>
    </lineage>
</organism>
<feature type="compositionally biased region" description="Low complexity" evidence="1">
    <location>
        <begin position="75"/>
        <end position="94"/>
    </location>
</feature>
<evidence type="ECO:0000313" key="4">
    <source>
        <dbReference type="EMBL" id="GAA2080030.1"/>
    </source>
</evidence>
<dbReference type="Pfam" id="PF01471">
    <property type="entry name" value="PG_binding_1"/>
    <property type="match status" value="1"/>
</dbReference>
<gene>
    <name evidence="4" type="ORF">GCM10009801_38050</name>
</gene>